<feature type="non-terminal residue" evidence="1">
    <location>
        <position position="1"/>
    </location>
</feature>
<name>A0A813F6E1_POLGL</name>
<protein>
    <submittedName>
        <fullName evidence="1">Uncharacterized protein</fullName>
    </submittedName>
</protein>
<keyword evidence="2" id="KW-1185">Reference proteome</keyword>
<gene>
    <name evidence="1" type="ORF">PGLA1383_LOCUS25026</name>
</gene>
<dbReference type="OrthoDB" id="411013at2759"/>
<feature type="non-terminal residue" evidence="1">
    <location>
        <position position="85"/>
    </location>
</feature>
<evidence type="ECO:0000313" key="2">
    <source>
        <dbReference type="Proteomes" id="UP000654075"/>
    </source>
</evidence>
<dbReference type="AlphaFoldDB" id="A0A813F6E1"/>
<proteinExistence type="predicted"/>
<organism evidence="1 2">
    <name type="scientific">Polarella glacialis</name>
    <name type="common">Dinoflagellate</name>
    <dbReference type="NCBI Taxonomy" id="89957"/>
    <lineage>
        <taxon>Eukaryota</taxon>
        <taxon>Sar</taxon>
        <taxon>Alveolata</taxon>
        <taxon>Dinophyceae</taxon>
        <taxon>Suessiales</taxon>
        <taxon>Suessiaceae</taxon>
        <taxon>Polarella</taxon>
    </lineage>
</organism>
<comment type="caution">
    <text evidence="1">The sequence shown here is derived from an EMBL/GenBank/DDBJ whole genome shotgun (WGS) entry which is preliminary data.</text>
</comment>
<dbReference type="EMBL" id="CAJNNV010020409">
    <property type="protein sequence ID" value="CAE8607080.1"/>
    <property type="molecule type" value="Genomic_DNA"/>
</dbReference>
<reference evidence="1" key="1">
    <citation type="submission" date="2021-02" db="EMBL/GenBank/DDBJ databases">
        <authorList>
            <person name="Dougan E. K."/>
            <person name="Rhodes N."/>
            <person name="Thang M."/>
            <person name="Chan C."/>
        </authorList>
    </citation>
    <scope>NUCLEOTIDE SEQUENCE</scope>
</reference>
<dbReference type="Proteomes" id="UP000654075">
    <property type="component" value="Unassembled WGS sequence"/>
</dbReference>
<sequence>AKRLERLAARWAPLRHRCHAWQRTTTRPEELGALDESVPSDPDPGVPWTYRICFLTEAMAWAPKPWLERQDLGWYDKSKDEEHPN</sequence>
<evidence type="ECO:0000313" key="1">
    <source>
        <dbReference type="EMBL" id="CAE8607080.1"/>
    </source>
</evidence>
<accession>A0A813F6E1</accession>